<dbReference type="PANTHER" id="PTHR43619">
    <property type="entry name" value="S-ADENOSYL-L-METHIONINE-DEPENDENT METHYLTRANSFERASE YKTD-RELATED"/>
    <property type="match status" value="1"/>
</dbReference>
<gene>
    <name evidence="3" type="ORF">INR99_13840</name>
</gene>
<dbReference type="AlphaFoldDB" id="A0A8J7K2S3"/>
<evidence type="ECO:0000256" key="1">
    <source>
        <dbReference type="ARBA" id="ARBA00022603"/>
    </source>
</evidence>
<evidence type="ECO:0000256" key="2">
    <source>
        <dbReference type="ARBA" id="ARBA00022679"/>
    </source>
</evidence>
<dbReference type="PANTHER" id="PTHR43619:SF2">
    <property type="entry name" value="S-ADENOSYL-L-METHIONINE-DEPENDENT METHYLTRANSFERASES SUPERFAMILY PROTEIN"/>
    <property type="match status" value="1"/>
</dbReference>
<accession>A0A8J7K2S3</accession>
<dbReference type="Gene3D" id="3.40.50.150">
    <property type="entry name" value="Vaccinia Virus protein VP39"/>
    <property type="match status" value="1"/>
</dbReference>
<dbReference type="InterPro" id="IPR029063">
    <property type="entry name" value="SAM-dependent_MTases_sf"/>
</dbReference>
<proteinExistence type="predicted"/>
<evidence type="ECO:0000313" key="4">
    <source>
        <dbReference type="Proteomes" id="UP000604481"/>
    </source>
</evidence>
<comment type="caution">
    <text evidence="3">The sequence shown here is derived from an EMBL/GenBank/DDBJ whole genome shotgun (WGS) entry which is preliminary data.</text>
</comment>
<sequence>MSTGLALPSPGLLSSVLARANAARLCPELGFHDPMAERLAYRWREQANTISHRLREVRHCCLISAWLDAQTRQFLNQHPDALCINLGAGLDACHARQPAGLASPLADWIDVDLPDVTAIKARLLLPRRGYSLVSADITRSGWTRQLPPVRKRAVLLRAEGLFGQLERAQLLRLLDELTHWSQQACAVWLIYDWQSRLARLGGHGWRATAINELSRARPQWQRHADFDIMATSAFPHPGNWLHKHCLGLPLRGCQTLRYTHPAHAR</sequence>
<keyword evidence="4" id="KW-1185">Reference proteome</keyword>
<keyword evidence="2" id="KW-0808">Transferase</keyword>
<dbReference type="Pfam" id="PF04072">
    <property type="entry name" value="LCM"/>
    <property type="match status" value="1"/>
</dbReference>
<organism evidence="3 4">
    <name type="scientific">Chitinilyticum piscinae</name>
    <dbReference type="NCBI Taxonomy" id="2866724"/>
    <lineage>
        <taxon>Bacteria</taxon>
        <taxon>Pseudomonadati</taxon>
        <taxon>Pseudomonadota</taxon>
        <taxon>Betaproteobacteria</taxon>
        <taxon>Neisseriales</taxon>
        <taxon>Chitinibacteraceae</taxon>
        <taxon>Chitinilyticum</taxon>
    </lineage>
</organism>
<dbReference type="Proteomes" id="UP000604481">
    <property type="component" value="Unassembled WGS sequence"/>
</dbReference>
<dbReference type="EMBL" id="JADFUA010000009">
    <property type="protein sequence ID" value="MBE9610417.1"/>
    <property type="molecule type" value="Genomic_DNA"/>
</dbReference>
<keyword evidence="1 3" id="KW-0489">Methyltransferase</keyword>
<name>A0A8J7K2S3_9NEIS</name>
<dbReference type="SUPFAM" id="SSF53335">
    <property type="entry name" value="S-adenosyl-L-methionine-dependent methyltransferases"/>
    <property type="match status" value="1"/>
</dbReference>
<reference evidence="3 4" key="1">
    <citation type="submission" date="2020-10" db="EMBL/GenBank/DDBJ databases">
        <title>The genome sequence of Chitinilyticum litopenaei 4Y14.</title>
        <authorList>
            <person name="Liu Y."/>
        </authorList>
    </citation>
    <scope>NUCLEOTIDE SEQUENCE [LARGE SCALE GENOMIC DNA]</scope>
    <source>
        <strain evidence="3 4">4Y14</strain>
    </source>
</reference>
<dbReference type="GO" id="GO:0032259">
    <property type="term" value="P:methylation"/>
    <property type="evidence" value="ECO:0007669"/>
    <property type="project" value="UniProtKB-KW"/>
</dbReference>
<protein>
    <submittedName>
        <fullName evidence="3">Class I SAM-dependent methyltransferase</fullName>
    </submittedName>
</protein>
<dbReference type="InterPro" id="IPR007213">
    <property type="entry name" value="Ppm1/Ppm2/Tcmp"/>
</dbReference>
<dbReference type="GO" id="GO:0008168">
    <property type="term" value="F:methyltransferase activity"/>
    <property type="evidence" value="ECO:0007669"/>
    <property type="project" value="UniProtKB-KW"/>
</dbReference>
<evidence type="ECO:0000313" key="3">
    <source>
        <dbReference type="EMBL" id="MBE9610417.1"/>
    </source>
</evidence>
<dbReference type="RefSeq" id="WP_194116963.1">
    <property type="nucleotide sequence ID" value="NZ_JADFUA010000009.1"/>
</dbReference>